<dbReference type="EMBL" id="MN739479">
    <property type="protein sequence ID" value="QHT07099.1"/>
    <property type="molecule type" value="Genomic_DNA"/>
</dbReference>
<proteinExistence type="predicted"/>
<reference evidence="1" key="1">
    <citation type="journal article" date="2020" name="Nature">
        <title>Giant virus diversity and host interactions through global metagenomics.</title>
        <authorList>
            <person name="Schulz F."/>
            <person name="Roux S."/>
            <person name="Paez-Espino D."/>
            <person name="Jungbluth S."/>
            <person name="Walsh D.A."/>
            <person name="Denef V.J."/>
            <person name="McMahon K.D."/>
            <person name="Konstantinidis K.T."/>
            <person name="Eloe-Fadrosh E.A."/>
            <person name="Kyrpides N.C."/>
            <person name="Woyke T."/>
        </authorList>
    </citation>
    <scope>NUCLEOTIDE SEQUENCE</scope>
    <source>
        <strain evidence="1">GVMAG-M-3300021962-46</strain>
    </source>
</reference>
<dbReference type="AlphaFoldDB" id="A0A6C0CTT4"/>
<protein>
    <submittedName>
        <fullName evidence="1">Uncharacterized protein</fullName>
    </submittedName>
</protein>
<sequence>MESNQCFICQKKLKLIEITTHKCKCGHVFCKKHKEYNDHQCSYNYFQMNSNMLQKELIPIITNKVNYL</sequence>
<dbReference type="SUPFAM" id="SSF118310">
    <property type="entry name" value="AN1-like Zinc finger"/>
    <property type="match status" value="1"/>
</dbReference>
<dbReference type="PANTHER" id="PTHR10634:SF67">
    <property type="entry name" value="AN1-TYPE ZINC FINGER PROTEIN 3"/>
    <property type="match status" value="1"/>
</dbReference>
<dbReference type="Gene3D" id="4.10.1110.10">
    <property type="entry name" value="AN1-like Zinc finger"/>
    <property type="match status" value="1"/>
</dbReference>
<accession>A0A6C0CTT4</accession>
<name>A0A6C0CTT4_9ZZZZ</name>
<dbReference type="PANTHER" id="PTHR10634">
    <property type="entry name" value="AN1-TYPE ZINC FINGER PROTEIN"/>
    <property type="match status" value="1"/>
</dbReference>
<evidence type="ECO:0000313" key="1">
    <source>
        <dbReference type="EMBL" id="QHT07099.1"/>
    </source>
</evidence>
<organism evidence="1">
    <name type="scientific">viral metagenome</name>
    <dbReference type="NCBI Taxonomy" id="1070528"/>
    <lineage>
        <taxon>unclassified sequences</taxon>
        <taxon>metagenomes</taxon>
        <taxon>organismal metagenomes</taxon>
    </lineage>
</organism>
<dbReference type="InterPro" id="IPR035896">
    <property type="entry name" value="AN1-like_Znf"/>
</dbReference>
<dbReference type="InterPro" id="IPR050652">
    <property type="entry name" value="AN1_A20_ZnFinger"/>
</dbReference>